<reference evidence="1 2" key="1">
    <citation type="submission" date="2012-10" db="EMBL/GenBank/DDBJ databases">
        <title>Genome sequence of Vibrio Cholerae HENC-02.</title>
        <authorList>
            <person name="Eppinger M."/>
            <person name="Hasan N.A."/>
            <person name="Sengamalay N."/>
            <person name="Hine E."/>
            <person name="Su Q."/>
            <person name="Daugherty S.C."/>
            <person name="Young S."/>
            <person name="Sadzewicz L."/>
            <person name="Tallon L."/>
            <person name="Cebula T.A."/>
            <person name="Ravel J."/>
            <person name="Colwell R.R."/>
        </authorList>
    </citation>
    <scope>NUCLEOTIDE SEQUENCE [LARGE SCALE GENOMIC DNA]</scope>
    <source>
        <strain evidence="1 2">HENC-02</strain>
    </source>
</reference>
<organism evidence="1 2">
    <name type="scientific">Vibrio harveyi</name>
    <name type="common">Beneckea harveyi</name>
    <dbReference type="NCBI Taxonomy" id="669"/>
    <lineage>
        <taxon>Bacteria</taxon>
        <taxon>Pseudomonadati</taxon>
        <taxon>Pseudomonadota</taxon>
        <taxon>Gammaproteobacteria</taxon>
        <taxon>Vibrionales</taxon>
        <taxon>Vibrionaceae</taxon>
        <taxon>Vibrio</taxon>
    </lineage>
</organism>
<comment type="caution">
    <text evidence="1">The sequence shown here is derived from an EMBL/GenBank/DDBJ whole genome shotgun (WGS) entry which is preliminary data.</text>
</comment>
<dbReference type="EMBL" id="AJSR01001219">
    <property type="protein sequence ID" value="EKM31372.1"/>
    <property type="molecule type" value="Genomic_DNA"/>
</dbReference>
<name>A0A454CY86_VIBHA</name>
<protein>
    <submittedName>
        <fullName evidence="1">Uncharacterized protein</fullName>
    </submittedName>
</protein>
<sequence>MDSRTQVECGLINNIPDSILEKSSMSFIKL</sequence>
<evidence type="ECO:0000313" key="1">
    <source>
        <dbReference type="EMBL" id="EKM31372.1"/>
    </source>
</evidence>
<accession>A0A454CY86</accession>
<feature type="non-terminal residue" evidence="1">
    <location>
        <position position="30"/>
    </location>
</feature>
<evidence type="ECO:0000313" key="2">
    <source>
        <dbReference type="Proteomes" id="UP000008367"/>
    </source>
</evidence>
<dbReference type="AlphaFoldDB" id="A0A454CY86"/>
<dbReference type="Proteomes" id="UP000008367">
    <property type="component" value="Unassembled WGS sequence"/>
</dbReference>
<proteinExistence type="predicted"/>
<gene>
    <name evidence="1" type="ORF">VCHENC02_2981A</name>
</gene>